<dbReference type="InterPro" id="IPR012337">
    <property type="entry name" value="RNaseH-like_sf"/>
</dbReference>
<reference evidence="6" key="1">
    <citation type="submission" date="2021-12" db="EMBL/GenBank/DDBJ databases">
        <authorList>
            <person name="Criscuolo A."/>
        </authorList>
    </citation>
    <scope>NUCLEOTIDE SEQUENCE</scope>
    <source>
        <strain evidence="6">CIP111894</strain>
    </source>
</reference>
<evidence type="ECO:0000256" key="2">
    <source>
        <dbReference type="ARBA" id="ARBA00022578"/>
    </source>
</evidence>
<gene>
    <name evidence="6" type="ORF">PAECIP111894_00964</name>
</gene>
<evidence type="ECO:0000313" key="6">
    <source>
        <dbReference type="EMBL" id="CAH1054814.1"/>
    </source>
</evidence>
<comment type="caution">
    <text evidence="6">The sequence shown here is derived from an EMBL/GenBank/DDBJ whole genome shotgun (WGS) entry which is preliminary data.</text>
</comment>
<name>A0ABN8FHE8_9BACL</name>
<dbReference type="Pfam" id="PF01609">
    <property type="entry name" value="DDE_Tnp_1"/>
    <property type="match status" value="1"/>
</dbReference>
<evidence type="ECO:0000259" key="5">
    <source>
        <dbReference type="Pfam" id="PF01609"/>
    </source>
</evidence>
<organism evidence="6 7">
    <name type="scientific">Paenibacillus pseudetheri</name>
    <dbReference type="NCBI Taxonomy" id="2897682"/>
    <lineage>
        <taxon>Bacteria</taxon>
        <taxon>Bacillati</taxon>
        <taxon>Bacillota</taxon>
        <taxon>Bacilli</taxon>
        <taxon>Bacillales</taxon>
        <taxon>Paenibacillaceae</taxon>
        <taxon>Paenibacillus</taxon>
    </lineage>
</organism>
<evidence type="ECO:0000256" key="1">
    <source>
        <dbReference type="ARBA" id="ARBA00010075"/>
    </source>
</evidence>
<dbReference type="Proteomes" id="UP000838749">
    <property type="component" value="Unassembled WGS sequence"/>
</dbReference>
<dbReference type="RefSeq" id="WP_234531896.1">
    <property type="nucleotide sequence ID" value="NZ_CAKMAB010000004.1"/>
</dbReference>
<dbReference type="InterPro" id="IPR002559">
    <property type="entry name" value="Transposase_11"/>
</dbReference>
<keyword evidence="3" id="KW-0238">DNA-binding</keyword>
<comment type="similarity">
    <text evidence="1">Belongs to the transposase 11 family.</text>
</comment>
<dbReference type="PANTHER" id="PTHR33258:SF1">
    <property type="entry name" value="TRANSPOSASE INSL FOR INSERTION SEQUENCE ELEMENT IS186A-RELATED"/>
    <property type="match status" value="1"/>
</dbReference>
<evidence type="ECO:0000256" key="3">
    <source>
        <dbReference type="ARBA" id="ARBA00023125"/>
    </source>
</evidence>
<keyword evidence="2" id="KW-0815">Transposition</keyword>
<keyword evidence="4" id="KW-0233">DNA recombination</keyword>
<evidence type="ECO:0000313" key="7">
    <source>
        <dbReference type="Proteomes" id="UP000838749"/>
    </source>
</evidence>
<sequence>MKKSTTFTNLVQTLLNEEDVKRILEDLDYKDTATKFTAHQLLLFFTHSALGEWESYRSAVGKAVTCGLRNIDYSTFSTKASNVPYELFKQLFHLLLSRCNRATRRHLRIPKDLLLVDSTTITVGKSRLPWALFHGQRAGIKLHVALSAATEQPAQVIETIGKVHDGPIGEKLADKNYILVQDRAYGKIKRFDQYAREQQYFVTRIKENVMLVKPHSLKRQSIEDSNITKDITCYLGTPQSQSELRHRVVIFQDNNQNEIRVVTNLMHVSAEQIADMYKARWGIEVFFRWIKQNLNVPVLFGTTKNAVFNQLFAALMTYVLLKWLYNHSKPYVIACKSIPLIRFKEQIEDDQLQVEWILAIARVLKKSVYLSNLIIPISG</sequence>
<dbReference type="EMBL" id="CAKMAB010000004">
    <property type="protein sequence ID" value="CAH1054814.1"/>
    <property type="molecule type" value="Genomic_DNA"/>
</dbReference>
<dbReference type="Gene3D" id="3.90.350.10">
    <property type="entry name" value="Transposase Inhibitor Protein From Tn5, Chain A, domain 1"/>
    <property type="match status" value="1"/>
</dbReference>
<proteinExistence type="inferred from homology"/>
<protein>
    <submittedName>
        <fullName evidence="6">IS4 family transposase IS5377</fullName>
    </submittedName>
</protein>
<accession>A0ABN8FHE8</accession>
<evidence type="ECO:0000256" key="4">
    <source>
        <dbReference type="ARBA" id="ARBA00023172"/>
    </source>
</evidence>
<dbReference type="InterPro" id="IPR047952">
    <property type="entry name" value="Transpos_IS4"/>
</dbReference>
<keyword evidence="7" id="KW-1185">Reference proteome</keyword>
<feature type="domain" description="Transposase IS4-like" evidence="5">
    <location>
        <begin position="111"/>
        <end position="320"/>
    </location>
</feature>
<dbReference type="SUPFAM" id="SSF53098">
    <property type="entry name" value="Ribonuclease H-like"/>
    <property type="match status" value="1"/>
</dbReference>
<dbReference type="PANTHER" id="PTHR33258">
    <property type="entry name" value="TRANSPOSASE INSL FOR INSERTION SEQUENCE ELEMENT IS186A-RELATED"/>
    <property type="match status" value="1"/>
</dbReference>
<dbReference type="NCBIfam" id="NF033592">
    <property type="entry name" value="transpos_IS4_1"/>
    <property type="match status" value="1"/>
</dbReference>